<protein>
    <recommendedName>
        <fullName evidence="1">Methanogenesis regulatory protein FilR1 middle domain-containing protein</fullName>
    </recommendedName>
</protein>
<sequence length="310" mass="36081">MTLYNPFKYYWDEMKSKAHIRVETRPSLLDTIFLSEKRKNLLLLLKEEGPKSGEEIKDMFDFPWKSITPQIRKLIDWGLVLEEGELYVLSDMGSVIAEKVQVLLNTLSIYEENLDFWYDHDLSSIPLHLLARVGELGHVNILERDLSNIFLIPEEITKNLVDSKRIMSFVSVFHPSSPFLYFEYLEKGIEATAIVTKPILEILQTECTFDLPFIKTNNSILNRALIEYKQEIKHILNSKASNFLVYEGDLKPMSMIVTDRIFLLSLLDKKGRLTTKFLISFEPAALEWGEELFVYYKERSKPIIESLSTL</sequence>
<name>A0A0E3SHE5_9EURY</name>
<dbReference type="SUPFAM" id="SSF46785">
    <property type="entry name" value="Winged helix' DNA-binding domain"/>
    <property type="match status" value="1"/>
</dbReference>
<dbReference type="InterPro" id="IPR036390">
    <property type="entry name" value="WH_DNA-bd_sf"/>
</dbReference>
<feature type="domain" description="Methanogenesis regulatory protein FilR1 middle" evidence="1">
    <location>
        <begin position="151"/>
        <end position="208"/>
    </location>
</feature>
<evidence type="ECO:0000259" key="1">
    <source>
        <dbReference type="Pfam" id="PF08350"/>
    </source>
</evidence>
<dbReference type="InterPro" id="IPR013561">
    <property type="entry name" value="FilR1_middle_dom"/>
</dbReference>
<dbReference type="Pfam" id="PF08350">
    <property type="entry name" value="FilR1_middle"/>
    <property type="match status" value="2"/>
</dbReference>
<evidence type="ECO:0000313" key="2">
    <source>
        <dbReference type="EMBL" id="AKB79897.1"/>
    </source>
</evidence>
<proteinExistence type="predicted"/>
<dbReference type="HOGENOM" id="CLU_062767_1_1_2"/>
<dbReference type="Proteomes" id="UP000033101">
    <property type="component" value="Chromosome"/>
</dbReference>
<organism evidence="2 3">
    <name type="scientific">Methanosarcina horonobensis HB-1 = JCM 15518</name>
    <dbReference type="NCBI Taxonomy" id="1434110"/>
    <lineage>
        <taxon>Archaea</taxon>
        <taxon>Methanobacteriati</taxon>
        <taxon>Methanobacteriota</taxon>
        <taxon>Stenosarchaea group</taxon>
        <taxon>Methanomicrobia</taxon>
        <taxon>Methanosarcinales</taxon>
        <taxon>Methanosarcinaceae</taxon>
        <taxon>Methanosarcina</taxon>
    </lineage>
</organism>
<keyword evidence="3" id="KW-1185">Reference proteome</keyword>
<dbReference type="KEGG" id="mhor:MSHOH_3414"/>
<reference evidence="2 3" key="1">
    <citation type="submission" date="2014-07" db="EMBL/GenBank/DDBJ databases">
        <title>Methanogenic archaea and the global carbon cycle.</title>
        <authorList>
            <person name="Henriksen J.R."/>
            <person name="Luke J."/>
            <person name="Reinhart S."/>
            <person name="Benedict M.N."/>
            <person name="Youngblut N.D."/>
            <person name="Metcalf M.E."/>
            <person name="Whitaker R.J."/>
            <person name="Metcalf W.W."/>
        </authorList>
    </citation>
    <scope>NUCLEOTIDE SEQUENCE [LARGE SCALE GENOMIC DNA]</scope>
    <source>
        <strain evidence="2 3">HB-1</strain>
    </source>
</reference>
<feature type="domain" description="Methanogenesis regulatory protein FilR1 middle" evidence="1">
    <location>
        <begin position="218"/>
        <end position="299"/>
    </location>
</feature>
<dbReference type="EMBL" id="CP009516">
    <property type="protein sequence ID" value="AKB79897.1"/>
    <property type="molecule type" value="Genomic_DNA"/>
</dbReference>
<accession>A0A0E3SHE5</accession>
<dbReference type="AlphaFoldDB" id="A0A0E3SHE5"/>
<dbReference type="PIRSF" id="PIRSF006692">
    <property type="entry name" value="TF_HTH_AF0396_prd"/>
    <property type="match status" value="1"/>
</dbReference>
<dbReference type="InterPro" id="IPR016490">
    <property type="entry name" value="Tscrpt_reg_HTH_AF0396-typ3"/>
</dbReference>
<gene>
    <name evidence="2" type="ORF">MSHOH_3414</name>
</gene>
<evidence type="ECO:0000313" key="3">
    <source>
        <dbReference type="Proteomes" id="UP000033101"/>
    </source>
</evidence>
<dbReference type="PATRIC" id="fig|1434110.4.peg.4379"/>